<organism evidence="1 2">
    <name type="scientific">Saccharothrix australiensis</name>
    <dbReference type="NCBI Taxonomy" id="2072"/>
    <lineage>
        <taxon>Bacteria</taxon>
        <taxon>Bacillati</taxon>
        <taxon>Actinomycetota</taxon>
        <taxon>Actinomycetes</taxon>
        <taxon>Pseudonocardiales</taxon>
        <taxon>Pseudonocardiaceae</taxon>
        <taxon>Saccharothrix</taxon>
    </lineage>
</organism>
<name>A0A495VTY2_9PSEU</name>
<sequence length="165" mass="17878">MEDPDPDRIWTSAVLRGYFPGEPTVKFNKILKRLCDEGTVVRLSGAPGRYRRAVGAPGSAPALVEIRTGDPAWDVDATLSPSPEDPSVDFRSVAHLERQIVEVLRSPSGRRWRPDQLASALGVPVSAVEAVLPTLLADKEIEKPVDGAYIATDPAIAEEGWPRVS</sequence>
<evidence type="ECO:0000313" key="2">
    <source>
        <dbReference type="Proteomes" id="UP000282084"/>
    </source>
</evidence>
<comment type="caution">
    <text evidence="1">The sequence shown here is derived from an EMBL/GenBank/DDBJ whole genome shotgun (WGS) entry which is preliminary data.</text>
</comment>
<protein>
    <submittedName>
        <fullName evidence="1">Uncharacterized protein</fullName>
    </submittedName>
</protein>
<reference evidence="1 2" key="1">
    <citation type="submission" date="2018-10" db="EMBL/GenBank/DDBJ databases">
        <title>Sequencing the genomes of 1000 actinobacteria strains.</title>
        <authorList>
            <person name="Klenk H.-P."/>
        </authorList>
    </citation>
    <scope>NUCLEOTIDE SEQUENCE [LARGE SCALE GENOMIC DNA]</scope>
    <source>
        <strain evidence="1 2">DSM 43800</strain>
    </source>
</reference>
<evidence type="ECO:0000313" key="1">
    <source>
        <dbReference type="EMBL" id="RKT51875.1"/>
    </source>
</evidence>
<dbReference type="EMBL" id="RBXO01000001">
    <property type="protein sequence ID" value="RKT51875.1"/>
    <property type="molecule type" value="Genomic_DNA"/>
</dbReference>
<proteinExistence type="predicted"/>
<keyword evidence="2" id="KW-1185">Reference proteome</keyword>
<accession>A0A495VTY2</accession>
<dbReference type="AlphaFoldDB" id="A0A495VTY2"/>
<gene>
    <name evidence="1" type="ORF">C8E97_0365</name>
</gene>
<dbReference type="Proteomes" id="UP000282084">
    <property type="component" value="Unassembled WGS sequence"/>
</dbReference>